<dbReference type="AlphaFoldDB" id="H3AZJ7"/>
<dbReference type="Pfam" id="PF14736">
    <property type="entry name" value="N_Asn_amidohyd"/>
    <property type="match status" value="1"/>
</dbReference>
<dbReference type="EMBL" id="AFYH01123049">
    <property type="status" value="NOT_ANNOTATED_CDS"/>
    <property type="molecule type" value="Genomic_DNA"/>
</dbReference>
<dbReference type="InterPro" id="IPR026750">
    <property type="entry name" value="NTAN1"/>
</dbReference>
<proteinExistence type="predicted"/>
<dbReference type="EMBL" id="AFYH01123051">
    <property type="status" value="NOT_ANNOTATED_CDS"/>
    <property type="molecule type" value="Genomic_DNA"/>
</dbReference>
<dbReference type="HOGENOM" id="CLU_077981_1_0_1"/>
<dbReference type="FunCoup" id="H3AZJ7">
    <property type="interactions" value="1789"/>
</dbReference>
<accession>H3AZJ7</accession>
<dbReference type="OMA" id="WRETFPM"/>
<dbReference type="eggNOG" id="ENOG502QSQW">
    <property type="taxonomic scope" value="Eukaryota"/>
</dbReference>
<organism evidence="1 2">
    <name type="scientific">Latimeria chalumnae</name>
    <name type="common">Coelacanth</name>
    <dbReference type="NCBI Taxonomy" id="7897"/>
    <lineage>
        <taxon>Eukaryota</taxon>
        <taxon>Metazoa</taxon>
        <taxon>Chordata</taxon>
        <taxon>Craniata</taxon>
        <taxon>Vertebrata</taxon>
        <taxon>Euteleostomi</taxon>
        <taxon>Coelacanthiformes</taxon>
        <taxon>Coelacanthidae</taxon>
        <taxon>Latimeria</taxon>
    </lineage>
</organism>
<reference evidence="1" key="3">
    <citation type="submission" date="2025-09" db="UniProtKB">
        <authorList>
            <consortium name="Ensembl"/>
        </authorList>
    </citation>
    <scope>IDENTIFICATION</scope>
</reference>
<evidence type="ECO:0000313" key="1">
    <source>
        <dbReference type="Ensembl" id="ENSLACP00000015068.1"/>
    </source>
</evidence>
<dbReference type="EMBL" id="AFYH01123052">
    <property type="status" value="NOT_ANNOTATED_CDS"/>
    <property type="molecule type" value="Genomic_DNA"/>
</dbReference>
<reference evidence="2" key="1">
    <citation type="submission" date="2011-08" db="EMBL/GenBank/DDBJ databases">
        <title>The draft genome of Latimeria chalumnae.</title>
        <authorList>
            <person name="Di Palma F."/>
            <person name="Alfoldi J."/>
            <person name="Johnson J."/>
            <person name="Berlin A."/>
            <person name="Gnerre S."/>
            <person name="Jaffe D."/>
            <person name="MacCallum I."/>
            <person name="Young S."/>
            <person name="Walker B.J."/>
            <person name="Lander E."/>
            <person name="Lindblad-Toh K."/>
        </authorList>
    </citation>
    <scope>NUCLEOTIDE SEQUENCE [LARGE SCALE GENOMIC DNA]</scope>
    <source>
        <strain evidence="2">Wild caught</strain>
    </source>
</reference>
<dbReference type="Proteomes" id="UP000008672">
    <property type="component" value="Unassembled WGS sequence"/>
</dbReference>
<dbReference type="GeneTree" id="ENSGT00390000016730"/>
<evidence type="ECO:0000313" key="2">
    <source>
        <dbReference type="Proteomes" id="UP000008672"/>
    </source>
</evidence>
<dbReference type="Ensembl" id="ENSLACT00000015174.1">
    <property type="protein sequence ID" value="ENSLACP00000015068.1"/>
    <property type="gene ID" value="ENSLACG00000013260.1"/>
</dbReference>
<dbReference type="EMBL" id="AFYH01123053">
    <property type="status" value="NOT_ANNOTATED_CDS"/>
    <property type="molecule type" value="Genomic_DNA"/>
</dbReference>
<reference evidence="1" key="2">
    <citation type="submission" date="2025-08" db="UniProtKB">
        <authorList>
            <consortium name="Ensembl"/>
        </authorList>
    </citation>
    <scope>IDENTIFICATION</scope>
</reference>
<name>H3AZJ7_LATCH</name>
<dbReference type="GO" id="GO:0008418">
    <property type="term" value="F:protein-N-terminal asparagine amidohydrolase activity"/>
    <property type="evidence" value="ECO:0007669"/>
    <property type="project" value="InterPro"/>
</dbReference>
<dbReference type="EMBL" id="AFYH01123050">
    <property type="status" value="NOT_ANNOTATED_CDS"/>
    <property type="molecule type" value="Genomic_DNA"/>
</dbReference>
<sequence>MPLIVNNSQVHLPRTTAEFIRLYSHFEESAKAFRSRPTQQVEPRGLLYVQQREFAATTPQDGSVSIIGSEDATTCHLVVLRHTGSGAVCLAHCDGSDAVTEVSMMVSTVKSLSVASQSGRLELHLVGGFIDDRRLSQKLTLQLLGAFDCQLEDVHLVTYCVTELNDVVKKGVHWPIIYGIAVDITKGEIFPAAFPDKSPDEDLRSARTFTGGPMINIYDAETQQLKIKPCFWFPFPDVDFWLAQKDEMILKGISTSPLVEPSHFVPHLRSTLRFLKEHPIPDNLLFPDGQPRIYKKNVNGLWEGSKIASMSS</sequence>
<dbReference type="PANTHER" id="PTHR12498:SF0">
    <property type="entry name" value="PROTEIN N-TERMINAL ASPARAGINE AMIDOHYDROLASE"/>
    <property type="match status" value="1"/>
</dbReference>
<dbReference type="GO" id="GO:0006511">
    <property type="term" value="P:ubiquitin-dependent protein catabolic process"/>
    <property type="evidence" value="ECO:0007669"/>
    <property type="project" value="TreeGrafter"/>
</dbReference>
<dbReference type="InParanoid" id="H3AZJ7"/>
<protein>
    <submittedName>
        <fullName evidence="1">N-terminal asparagine amidase</fullName>
    </submittedName>
</protein>
<keyword evidence="2" id="KW-1185">Reference proteome</keyword>
<dbReference type="GO" id="GO:0005634">
    <property type="term" value="C:nucleus"/>
    <property type="evidence" value="ECO:0007669"/>
    <property type="project" value="TreeGrafter"/>
</dbReference>
<dbReference type="Bgee" id="ENSLACG00000013260">
    <property type="expression patterns" value="Expressed in chordate pharynx and 5 other cell types or tissues"/>
</dbReference>
<gene>
    <name evidence="1" type="primary">NTAN1</name>
</gene>
<dbReference type="PANTHER" id="PTHR12498">
    <property type="entry name" value="N-TERMINAL ASPARAGINE AMIDOHYDROLASE"/>
    <property type="match status" value="1"/>
</dbReference>
<dbReference type="STRING" id="7897.ENSLACP00000015068"/>